<organism evidence="2 3">
    <name type="scientific">Streptomyces caeni</name>
    <dbReference type="NCBI Taxonomy" id="2307231"/>
    <lineage>
        <taxon>Bacteria</taxon>
        <taxon>Bacillati</taxon>
        <taxon>Actinomycetota</taxon>
        <taxon>Actinomycetes</taxon>
        <taxon>Kitasatosporales</taxon>
        <taxon>Streptomycetaceae</taxon>
        <taxon>Streptomyces</taxon>
    </lineage>
</organism>
<proteinExistence type="predicted"/>
<sequence length="45" mass="5063">MGAVPEGPGDRRARVSRFWIFLAVVFVGYLAFRMAQGVVWLVEHA</sequence>
<protein>
    <recommendedName>
        <fullName evidence="4">AI-2E family transporter</fullName>
    </recommendedName>
</protein>
<evidence type="ECO:0000313" key="2">
    <source>
        <dbReference type="EMBL" id="MFD1659105.1"/>
    </source>
</evidence>
<accession>A0ABW4IP46</accession>
<keyword evidence="1" id="KW-1133">Transmembrane helix</keyword>
<keyword evidence="1" id="KW-0812">Transmembrane</keyword>
<dbReference type="Proteomes" id="UP001597261">
    <property type="component" value="Unassembled WGS sequence"/>
</dbReference>
<dbReference type="RefSeq" id="WP_381081866.1">
    <property type="nucleotide sequence ID" value="NZ_JBHUDX010000030.1"/>
</dbReference>
<reference evidence="3" key="1">
    <citation type="journal article" date="2019" name="Int. J. Syst. Evol. Microbiol.">
        <title>The Global Catalogue of Microorganisms (GCM) 10K type strain sequencing project: providing services to taxonomists for standard genome sequencing and annotation.</title>
        <authorList>
            <consortium name="The Broad Institute Genomics Platform"/>
            <consortium name="The Broad Institute Genome Sequencing Center for Infectious Disease"/>
            <person name="Wu L."/>
            <person name="Ma J."/>
        </authorList>
    </citation>
    <scope>NUCLEOTIDE SEQUENCE [LARGE SCALE GENOMIC DNA]</scope>
    <source>
        <strain evidence="3">CGMCC 1.12470</strain>
    </source>
</reference>
<feature type="transmembrane region" description="Helical" evidence="1">
    <location>
        <begin position="18"/>
        <end position="42"/>
    </location>
</feature>
<evidence type="ECO:0008006" key="4">
    <source>
        <dbReference type="Google" id="ProtNLM"/>
    </source>
</evidence>
<comment type="caution">
    <text evidence="2">The sequence shown here is derived from an EMBL/GenBank/DDBJ whole genome shotgun (WGS) entry which is preliminary data.</text>
</comment>
<keyword evidence="3" id="KW-1185">Reference proteome</keyword>
<gene>
    <name evidence="2" type="ORF">ACFSL4_13010</name>
</gene>
<evidence type="ECO:0000313" key="3">
    <source>
        <dbReference type="Proteomes" id="UP001597261"/>
    </source>
</evidence>
<keyword evidence="1" id="KW-0472">Membrane</keyword>
<name>A0ABW4IP46_9ACTN</name>
<dbReference type="EMBL" id="JBHUDX010000030">
    <property type="protein sequence ID" value="MFD1659105.1"/>
    <property type="molecule type" value="Genomic_DNA"/>
</dbReference>
<evidence type="ECO:0000256" key="1">
    <source>
        <dbReference type="SAM" id="Phobius"/>
    </source>
</evidence>